<dbReference type="AlphaFoldDB" id="A0A2S2DE53"/>
<name>A0A2S2DE53_9BURK</name>
<dbReference type="Pfam" id="PF11804">
    <property type="entry name" value="DUF3325"/>
    <property type="match status" value="1"/>
</dbReference>
<accession>A0A2S2DE53</accession>
<feature type="transmembrane region" description="Helical" evidence="1">
    <location>
        <begin position="95"/>
        <end position="113"/>
    </location>
</feature>
<evidence type="ECO:0000313" key="3">
    <source>
        <dbReference type="Proteomes" id="UP000245820"/>
    </source>
</evidence>
<sequence length="114" mass="11758">MSALILAGAALAYSGFAAKGLSIDRHYADIHGRGAEPDAGLRLGLRLLGWLALALSFGACIAASGWHIGPVVWCGVLSLAAWSVTLLLQYAPRRAIQAAWIGVPALAVLVALLA</sequence>
<dbReference type="Proteomes" id="UP000245820">
    <property type="component" value="Chromosome"/>
</dbReference>
<feature type="transmembrane region" description="Helical" evidence="1">
    <location>
        <begin position="70"/>
        <end position="89"/>
    </location>
</feature>
<organism evidence="2 3">
    <name type="scientific">Massilia oculi</name>
    <dbReference type="NCBI Taxonomy" id="945844"/>
    <lineage>
        <taxon>Bacteria</taxon>
        <taxon>Pseudomonadati</taxon>
        <taxon>Pseudomonadota</taxon>
        <taxon>Betaproteobacteria</taxon>
        <taxon>Burkholderiales</taxon>
        <taxon>Oxalobacteraceae</taxon>
        <taxon>Telluria group</taxon>
        <taxon>Massilia</taxon>
    </lineage>
</organism>
<keyword evidence="1" id="KW-0812">Transmembrane</keyword>
<dbReference type="InterPro" id="IPR021762">
    <property type="entry name" value="DUF3325"/>
</dbReference>
<dbReference type="KEGG" id="mtim:DIR46_03710"/>
<evidence type="ECO:0000256" key="1">
    <source>
        <dbReference type="SAM" id="Phobius"/>
    </source>
</evidence>
<feature type="transmembrane region" description="Helical" evidence="1">
    <location>
        <begin position="41"/>
        <end position="63"/>
    </location>
</feature>
<proteinExistence type="predicted"/>
<gene>
    <name evidence="2" type="ORF">DIR46_03710</name>
</gene>
<keyword evidence="1" id="KW-0472">Membrane</keyword>
<evidence type="ECO:0000313" key="2">
    <source>
        <dbReference type="EMBL" id="AWL03631.1"/>
    </source>
</evidence>
<dbReference type="RefSeq" id="WP_109344033.1">
    <property type="nucleotide sequence ID" value="NZ_CP029343.1"/>
</dbReference>
<protein>
    <submittedName>
        <fullName evidence="2">DUF3325 domain-containing protein</fullName>
    </submittedName>
</protein>
<keyword evidence="1" id="KW-1133">Transmembrane helix</keyword>
<dbReference type="OrthoDB" id="8858882at2"/>
<keyword evidence="3" id="KW-1185">Reference proteome</keyword>
<reference evidence="2 3" key="1">
    <citation type="submission" date="2018-05" db="EMBL/GenBank/DDBJ databases">
        <title>Complete genome sequence of Massilia oculi sp. nov. CCUG 43427T (=DSM 26321T), the type strain of M. oculi, and comparison with genome sequences of other Massilia strains.</title>
        <authorList>
            <person name="Zhu B."/>
        </authorList>
    </citation>
    <scope>NUCLEOTIDE SEQUENCE [LARGE SCALE GENOMIC DNA]</scope>
    <source>
        <strain evidence="2 3">CCUG 43427</strain>
    </source>
</reference>
<dbReference type="EMBL" id="CP029343">
    <property type="protein sequence ID" value="AWL03631.1"/>
    <property type="molecule type" value="Genomic_DNA"/>
</dbReference>